<evidence type="ECO:0000313" key="1">
    <source>
        <dbReference type="EMBL" id="CDT53093.1"/>
    </source>
</evidence>
<protein>
    <recommendedName>
        <fullName evidence="3">Phage related protein</fullName>
    </recommendedName>
</protein>
<dbReference type="InterPro" id="IPR001387">
    <property type="entry name" value="Cro/C1-type_HTH"/>
</dbReference>
<organism evidence="1 2">
    <name type="scientific">Vibrio crassostreae</name>
    <dbReference type="NCBI Taxonomy" id="246167"/>
    <lineage>
        <taxon>Bacteria</taxon>
        <taxon>Pseudomonadati</taxon>
        <taxon>Pseudomonadota</taxon>
        <taxon>Gammaproteobacteria</taxon>
        <taxon>Vibrionales</taxon>
        <taxon>Vibrionaceae</taxon>
        <taxon>Vibrio</taxon>
    </lineage>
</organism>
<dbReference type="RefSeq" id="WP_055319877.1">
    <property type="nucleotide sequence ID" value="NZ_CAWQCV010000086.1"/>
</dbReference>
<dbReference type="SUPFAM" id="SSF47413">
    <property type="entry name" value="lambda repressor-like DNA-binding domains"/>
    <property type="match status" value="1"/>
</dbReference>
<dbReference type="InterPro" id="IPR021096">
    <property type="entry name" value="Vibrio_phage_VSK_Orf152"/>
</dbReference>
<dbReference type="EMBL" id="CCJV01000128">
    <property type="protein sequence ID" value="CDT53093.1"/>
    <property type="molecule type" value="Genomic_DNA"/>
</dbReference>
<proteinExistence type="predicted"/>
<name>A0A822N2V8_9VIBR</name>
<dbReference type="InterPro" id="IPR010982">
    <property type="entry name" value="Lambda_DNA-bd_dom_sf"/>
</dbReference>
<dbReference type="CDD" id="cd00093">
    <property type="entry name" value="HTH_XRE"/>
    <property type="match status" value="1"/>
</dbReference>
<comment type="caution">
    <text evidence="1">The sequence shown here is derived from an EMBL/GenBank/DDBJ whole genome shotgun (WGS) entry which is preliminary data.</text>
</comment>
<gene>
    <name evidence="1" type="ORF">VCR5J5_650015</name>
</gene>
<evidence type="ECO:0008006" key="3">
    <source>
        <dbReference type="Google" id="ProtNLM"/>
    </source>
</evidence>
<dbReference type="Proteomes" id="UP000049495">
    <property type="component" value="Unassembled WGS sequence"/>
</dbReference>
<sequence>MYQDKILNAYKQAQNYVQDKQIAHDLGITPQKICKIRSGERYLTETEALFIAERIGLSEEEVLVYLAADRSKNHKAQVAWQNIAKKFNGLNMSGVSMACGGLALWMMPTQEALAMSIPF</sequence>
<accession>A0A822N2V8</accession>
<dbReference type="GO" id="GO:0003677">
    <property type="term" value="F:DNA binding"/>
    <property type="evidence" value="ECO:0007669"/>
    <property type="project" value="InterPro"/>
</dbReference>
<evidence type="ECO:0000313" key="2">
    <source>
        <dbReference type="Proteomes" id="UP000049495"/>
    </source>
</evidence>
<dbReference type="AlphaFoldDB" id="A0A822N2V8"/>
<reference evidence="2" key="1">
    <citation type="submission" date="2014-06" db="EMBL/GenBank/DDBJ databases">
        <authorList>
            <person name="Le Roux Frederique"/>
        </authorList>
    </citation>
    <scope>NUCLEOTIDE SEQUENCE [LARGE SCALE GENOMIC DNA]</scope>
    <source>
        <strain evidence="2">J5-5</strain>
    </source>
</reference>
<dbReference type="Pfam" id="PF12472">
    <property type="entry name" value="DUF3693"/>
    <property type="match status" value="1"/>
</dbReference>